<gene>
    <name evidence="1" type="ORF">BHAOGJBA_0503</name>
</gene>
<keyword evidence="2" id="KW-1185">Reference proteome</keyword>
<sequence>MRRTRWFSRGSDRLDKLSCERGSRVARNLLRRRLVSRGELLGSATLTVWPHSIDAKAVEPREMPSLLLALEEAATALRSGEGTPWIITSAGTMLPPNLLRNLIALP</sequence>
<dbReference type="Proteomes" id="UP001055247">
    <property type="component" value="Unassembled WGS sequence"/>
</dbReference>
<reference evidence="1" key="2">
    <citation type="submission" date="2021-08" db="EMBL/GenBank/DDBJ databases">
        <authorList>
            <person name="Tani A."/>
            <person name="Ola A."/>
            <person name="Ogura Y."/>
            <person name="Katsura K."/>
            <person name="Hayashi T."/>
        </authorList>
    </citation>
    <scope>NUCLEOTIDE SEQUENCE</scope>
    <source>
        <strain evidence="1">DSM 16372</strain>
    </source>
</reference>
<evidence type="ECO:0000313" key="2">
    <source>
        <dbReference type="Proteomes" id="UP001055247"/>
    </source>
</evidence>
<proteinExistence type="predicted"/>
<comment type="caution">
    <text evidence="1">The sequence shown here is derived from an EMBL/GenBank/DDBJ whole genome shotgun (WGS) entry which is preliminary data.</text>
</comment>
<protein>
    <submittedName>
        <fullName evidence="1">Uncharacterized protein</fullName>
    </submittedName>
</protein>
<dbReference type="EMBL" id="BPQO01000002">
    <property type="protein sequence ID" value="GJD87004.1"/>
    <property type="molecule type" value="Genomic_DNA"/>
</dbReference>
<accession>A0AAV4ZF42</accession>
<reference evidence="1" key="1">
    <citation type="journal article" date="2016" name="Front. Microbiol.">
        <title>Genome Sequence of the Piezophilic, Mesophilic Sulfate-Reducing Bacterium Desulfovibrio indicus J2T.</title>
        <authorList>
            <person name="Cao J."/>
            <person name="Maignien L."/>
            <person name="Shao Z."/>
            <person name="Alain K."/>
            <person name="Jebbar M."/>
        </authorList>
    </citation>
    <scope>NUCLEOTIDE SEQUENCE</scope>
    <source>
        <strain evidence="1">DSM 16372</strain>
    </source>
</reference>
<dbReference type="AlphaFoldDB" id="A0AAV4ZF42"/>
<name>A0AAV4ZF42_9HYPH</name>
<organism evidence="1 2">
    <name type="scientific">Methylobacterium hispanicum</name>
    <dbReference type="NCBI Taxonomy" id="270350"/>
    <lineage>
        <taxon>Bacteria</taxon>
        <taxon>Pseudomonadati</taxon>
        <taxon>Pseudomonadota</taxon>
        <taxon>Alphaproteobacteria</taxon>
        <taxon>Hyphomicrobiales</taxon>
        <taxon>Methylobacteriaceae</taxon>
        <taxon>Methylobacterium</taxon>
    </lineage>
</organism>
<evidence type="ECO:0000313" key="1">
    <source>
        <dbReference type="EMBL" id="GJD87004.1"/>
    </source>
</evidence>